<sequence length="66" mass="7651">MLIRNHFGAFKHINQLLIIIPEPLMIITIYLKYKPILQYQLICWLFPLGFANESGFSEASPKTDEA</sequence>
<dbReference type="AlphaFoldDB" id="A0A450SPP1"/>
<proteinExistence type="predicted"/>
<name>A0A450SPP1_9GAMM</name>
<gene>
    <name evidence="1" type="ORF">BECKFW1821A_GA0114235_105711</name>
    <name evidence="2" type="ORF">BECKFW1821B_GA0114236_11057</name>
</gene>
<organism evidence="1">
    <name type="scientific">Candidatus Kentrum sp. FW</name>
    <dbReference type="NCBI Taxonomy" id="2126338"/>
    <lineage>
        <taxon>Bacteria</taxon>
        <taxon>Pseudomonadati</taxon>
        <taxon>Pseudomonadota</taxon>
        <taxon>Gammaproteobacteria</taxon>
        <taxon>Candidatus Kentrum</taxon>
    </lineage>
</organism>
<protein>
    <submittedName>
        <fullName evidence="1">Uncharacterized protein</fullName>
    </submittedName>
</protein>
<dbReference type="EMBL" id="CAADEW010000057">
    <property type="protein sequence ID" value="VFJ55897.1"/>
    <property type="molecule type" value="Genomic_DNA"/>
</dbReference>
<accession>A0A450SPP1</accession>
<reference evidence="1" key="1">
    <citation type="submission" date="2019-02" db="EMBL/GenBank/DDBJ databases">
        <authorList>
            <person name="Gruber-Vodicka R. H."/>
            <person name="Seah K. B. B."/>
        </authorList>
    </citation>
    <scope>NUCLEOTIDE SEQUENCE</scope>
    <source>
        <strain evidence="2">BECK_BZ106</strain>
        <strain evidence="1">BECK_BZ15</strain>
    </source>
</reference>
<evidence type="ECO:0000313" key="2">
    <source>
        <dbReference type="EMBL" id="VFJ65551.1"/>
    </source>
</evidence>
<evidence type="ECO:0000313" key="1">
    <source>
        <dbReference type="EMBL" id="VFJ55897.1"/>
    </source>
</evidence>
<dbReference type="EMBL" id="CAADFD010000105">
    <property type="protein sequence ID" value="VFJ65551.1"/>
    <property type="molecule type" value="Genomic_DNA"/>
</dbReference>